<feature type="compositionally biased region" description="Basic and acidic residues" evidence="2">
    <location>
        <begin position="305"/>
        <end position="318"/>
    </location>
</feature>
<feature type="region of interest" description="Disordered" evidence="2">
    <location>
        <begin position="106"/>
        <end position="338"/>
    </location>
</feature>
<feature type="coiled-coil region" evidence="1">
    <location>
        <begin position="367"/>
        <end position="476"/>
    </location>
</feature>
<dbReference type="KEGG" id="afm:AFUA_4G13050"/>
<evidence type="ECO:0000256" key="2">
    <source>
        <dbReference type="SAM" id="MobiDB-lite"/>
    </source>
</evidence>
<name>Q4WQJ6_ASPFU</name>
<protein>
    <submittedName>
        <fullName evidence="3">Uncharacterized protein</fullName>
    </submittedName>
</protein>
<sequence>MPRGTKIPKTRWSHSEKRRLLNYRDAHPDLPWEQIKLDLKIDREKGAQKKVCYLVEYIWNSQGLMLTYLMLFRRTTVMKRLRKWYVILIATSRAIIRVHANIPHVDQTNNQNNVTNTTQLSKGNKRLLHLGDNETRPSKQTKTGDVAANSDNDPDFDPSEDSDSDGGDISPAGNIGRSPTARQLRNAPRKQLNDTVVGSASGLKRPSKSTKLQFTGQPGARNSFSTTPASPDPRTLQNAKKSIKTTELAPNSSQPTLSNSRTPDNAADTNKSDATSEIVSTVQRAPPNSSPANTHRSLPNQESTTDEHLPSKPEDKMAPRPPTPPFPATTGFTESGNNGYPLMQHGALLFVQAGFAMRDLPRERARNAQLDERNENLVMEVLKLKEKEAEWRQEIEELQLHNKNLEGDLKKQIDQNKKLEAGLKELSEKKNQGALDSANGATNAKCEHCLEHLTRINALTEENKKMKQRCKVLAEAFAAGNDQA</sequence>
<evidence type="ECO:0000256" key="1">
    <source>
        <dbReference type="SAM" id="Coils"/>
    </source>
</evidence>
<feature type="compositionally biased region" description="Polar residues" evidence="2">
    <location>
        <begin position="248"/>
        <end position="303"/>
    </location>
</feature>
<dbReference type="OrthoDB" id="4504882at2759"/>
<dbReference type="GeneID" id="3509175"/>
<dbReference type="VEuPathDB" id="FungiDB:Afu4g13050"/>
<dbReference type="RefSeq" id="XP_751526.1">
    <property type="nucleotide sequence ID" value="XM_746433.1"/>
</dbReference>
<accession>Q4WQJ6</accession>
<dbReference type="HOGENOM" id="CLU_642651_0_0_1"/>
<feature type="compositionally biased region" description="Low complexity" evidence="2">
    <location>
        <begin position="107"/>
        <end position="119"/>
    </location>
</feature>
<feature type="compositionally biased region" description="Polar residues" evidence="2">
    <location>
        <begin position="209"/>
        <end position="240"/>
    </location>
</feature>
<evidence type="ECO:0000313" key="4">
    <source>
        <dbReference type="Proteomes" id="UP000002530"/>
    </source>
</evidence>
<proteinExistence type="predicted"/>
<dbReference type="Proteomes" id="UP000002530">
    <property type="component" value="Unassembled WGS sequence"/>
</dbReference>
<feature type="compositionally biased region" description="Acidic residues" evidence="2">
    <location>
        <begin position="152"/>
        <end position="166"/>
    </location>
</feature>
<comment type="caution">
    <text evidence="3">The sequence shown here is derived from an EMBL/GenBank/DDBJ whole genome shotgun (WGS) entry which is preliminary data.</text>
</comment>
<keyword evidence="4" id="KW-1185">Reference proteome</keyword>
<dbReference type="EMBL" id="AAHF01000005">
    <property type="protein sequence ID" value="EAL89488.1"/>
    <property type="molecule type" value="Genomic_DNA"/>
</dbReference>
<dbReference type="InParanoid" id="Q4WQJ6"/>
<organism evidence="3 4">
    <name type="scientific">Aspergillus fumigatus (strain ATCC MYA-4609 / CBS 101355 / FGSC A1100 / Af293)</name>
    <name type="common">Neosartorya fumigata</name>
    <dbReference type="NCBI Taxonomy" id="330879"/>
    <lineage>
        <taxon>Eukaryota</taxon>
        <taxon>Fungi</taxon>
        <taxon>Dikarya</taxon>
        <taxon>Ascomycota</taxon>
        <taxon>Pezizomycotina</taxon>
        <taxon>Eurotiomycetes</taxon>
        <taxon>Eurotiomycetidae</taxon>
        <taxon>Eurotiales</taxon>
        <taxon>Aspergillaceae</taxon>
        <taxon>Aspergillus</taxon>
        <taxon>Aspergillus subgen. Fumigati</taxon>
    </lineage>
</organism>
<keyword evidence="1" id="KW-0175">Coiled coil</keyword>
<gene>
    <name evidence="3" type="ORF">AFUA_4G13050</name>
</gene>
<dbReference type="OMA" id="KIPRTRW"/>
<reference evidence="3 4" key="1">
    <citation type="journal article" date="2005" name="Nature">
        <title>Genomic sequence of the pathogenic and allergenic filamentous fungus Aspergillus fumigatus.</title>
        <authorList>
            <person name="Nierman W.C."/>
            <person name="Pain A."/>
            <person name="Anderson M.J."/>
            <person name="Wortman J.R."/>
            <person name="Kim H.S."/>
            <person name="Arroyo J."/>
            <person name="Berriman M."/>
            <person name="Abe K."/>
            <person name="Archer D.B."/>
            <person name="Bermejo C."/>
            <person name="Bennett J."/>
            <person name="Bowyer P."/>
            <person name="Chen D."/>
            <person name="Collins M."/>
            <person name="Coulsen R."/>
            <person name="Davies R."/>
            <person name="Dyer P.S."/>
            <person name="Farman M."/>
            <person name="Fedorova N."/>
            <person name="Fedorova N."/>
            <person name="Feldblyum T.V."/>
            <person name="Fischer R."/>
            <person name="Fosker N."/>
            <person name="Fraser A."/>
            <person name="Garcia J.L."/>
            <person name="Garcia M.J."/>
            <person name="Goble A."/>
            <person name="Goldman G.H."/>
            <person name="Gomi K."/>
            <person name="Griffith-Jones S."/>
            <person name="Gwilliam R."/>
            <person name="Haas B."/>
            <person name="Haas H."/>
            <person name="Harris D."/>
            <person name="Horiuchi H."/>
            <person name="Huang J."/>
            <person name="Humphray S."/>
            <person name="Jimenez J."/>
            <person name="Keller N."/>
            <person name="Khouri H."/>
            <person name="Kitamoto K."/>
            <person name="Kobayashi T."/>
            <person name="Konzack S."/>
            <person name="Kulkarni R."/>
            <person name="Kumagai T."/>
            <person name="Lafon A."/>
            <person name="Latge J.P."/>
            <person name="Li W."/>
            <person name="Lord A."/>
            <person name="Lu C."/>
            <person name="Majoros W.H."/>
            <person name="May G.S."/>
            <person name="Miller B.L."/>
            <person name="Mohamoud Y."/>
            <person name="Molina M."/>
            <person name="Monod M."/>
            <person name="Mouyna I."/>
            <person name="Mulligan S."/>
            <person name="Murphy L."/>
            <person name="O'Neil S."/>
            <person name="Paulsen I."/>
            <person name="Penalva M.A."/>
            <person name="Pertea M."/>
            <person name="Price C."/>
            <person name="Pritchard B.L."/>
            <person name="Quail M.A."/>
            <person name="Rabbinowitsch E."/>
            <person name="Rawlins N."/>
            <person name="Rajandream M.A."/>
            <person name="Reichard U."/>
            <person name="Renauld H."/>
            <person name="Robson G.D."/>
            <person name="Rodriguez de Cordoba S."/>
            <person name="Rodriguez-Pena J.M."/>
            <person name="Ronning C.M."/>
            <person name="Rutter S."/>
            <person name="Salzberg S.L."/>
            <person name="Sanchez M."/>
            <person name="Sanchez-Ferrero J.C."/>
            <person name="Saunders D."/>
            <person name="Seeger K."/>
            <person name="Squares R."/>
            <person name="Squares S."/>
            <person name="Takeuchi M."/>
            <person name="Tekaia F."/>
            <person name="Turner G."/>
            <person name="Vazquez de Aldana C.R."/>
            <person name="Weidman J."/>
            <person name="White O."/>
            <person name="Woodward J."/>
            <person name="Yu J.H."/>
            <person name="Fraser C."/>
            <person name="Galagan J.E."/>
            <person name="Asai K."/>
            <person name="Machida M."/>
            <person name="Hall N."/>
            <person name="Barrell B."/>
            <person name="Denning D.W."/>
        </authorList>
    </citation>
    <scope>NUCLEOTIDE SEQUENCE [LARGE SCALE GENOMIC DNA]</scope>
    <source>
        <strain evidence="3 4">Af293</strain>
    </source>
</reference>
<evidence type="ECO:0000313" key="3">
    <source>
        <dbReference type="EMBL" id="EAL89488.1"/>
    </source>
</evidence>
<dbReference type="AlphaFoldDB" id="Q4WQJ6"/>